<comment type="caution">
    <text evidence="3">The sequence shown here is derived from an EMBL/GenBank/DDBJ whole genome shotgun (WGS) entry which is preliminary data.</text>
</comment>
<protein>
    <recommendedName>
        <fullName evidence="2">VOC domain-containing protein</fullName>
    </recommendedName>
</protein>
<dbReference type="GO" id="GO:0004493">
    <property type="term" value="F:methylmalonyl-CoA epimerase activity"/>
    <property type="evidence" value="ECO:0007669"/>
    <property type="project" value="TreeGrafter"/>
</dbReference>
<organism evidence="3 4">
    <name type="scientific">Devosia elaeis</name>
    <dbReference type="NCBI Taxonomy" id="1770058"/>
    <lineage>
        <taxon>Bacteria</taxon>
        <taxon>Pseudomonadati</taxon>
        <taxon>Pseudomonadota</taxon>
        <taxon>Alphaproteobacteria</taxon>
        <taxon>Hyphomicrobiales</taxon>
        <taxon>Devosiaceae</taxon>
        <taxon>Devosia</taxon>
    </lineage>
</organism>
<dbReference type="Gene3D" id="3.10.180.10">
    <property type="entry name" value="2,3-Dihydroxybiphenyl 1,2-Dioxygenase, domain 1"/>
    <property type="match status" value="1"/>
</dbReference>
<dbReference type="RefSeq" id="WP_067460778.1">
    <property type="nucleotide sequence ID" value="NZ_LVVY01000151.1"/>
</dbReference>
<dbReference type="PROSITE" id="PS00934">
    <property type="entry name" value="GLYOXALASE_I_1"/>
    <property type="match status" value="1"/>
</dbReference>
<dbReference type="GO" id="GO:0046872">
    <property type="term" value="F:metal ion binding"/>
    <property type="evidence" value="ECO:0007669"/>
    <property type="project" value="UniProtKB-KW"/>
</dbReference>
<sequence>MLQKLEHIGVMVTDMDRSIAFYTEVLGLKLRDRRRLGDVVELAFLGLDGAELELVAGAPAEVSGDAQVNHIAFAVESLPEAMEAIRHIDPAITFTEAMPLWEGKGCVFFRGPDGERLELFGRL</sequence>
<dbReference type="PANTHER" id="PTHR43048">
    <property type="entry name" value="METHYLMALONYL-COA EPIMERASE"/>
    <property type="match status" value="1"/>
</dbReference>
<dbReference type="Pfam" id="PF00903">
    <property type="entry name" value="Glyoxalase"/>
    <property type="match status" value="1"/>
</dbReference>
<reference evidence="3 4" key="1">
    <citation type="submission" date="2016-03" db="EMBL/GenBank/DDBJ databases">
        <title>Genome sequencing of Devosia sp. S37.</title>
        <authorList>
            <person name="Mohd Nor M."/>
        </authorList>
    </citation>
    <scope>NUCLEOTIDE SEQUENCE [LARGE SCALE GENOMIC DNA]</scope>
    <source>
        <strain evidence="3 4">S37</strain>
    </source>
</reference>
<evidence type="ECO:0000259" key="2">
    <source>
        <dbReference type="PROSITE" id="PS51819"/>
    </source>
</evidence>
<evidence type="ECO:0000313" key="3">
    <source>
        <dbReference type="EMBL" id="OAM72978.1"/>
    </source>
</evidence>
<evidence type="ECO:0000256" key="1">
    <source>
        <dbReference type="ARBA" id="ARBA00022723"/>
    </source>
</evidence>
<dbReference type="CDD" id="cd06587">
    <property type="entry name" value="VOC"/>
    <property type="match status" value="1"/>
</dbReference>
<dbReference type="Proteomes" id="UP000078389">
    <property type="component" value="Unassembled WGS sequence"/>
</dbReference>
<dbReference type="PANTHER" id="PTHR43048:SF3">
    <property type="entry name" value="METHYLMALONYL-COA EPIMERASE, MITOCHONDRIAL"/>
    <property type="match status" value="1"/>
</dbReference>
<name>A0A178HLM0_9HYPH</name>
<dbReference type="GO" id="GO:0046491">
    <property type="term" value="P:L-methylmalonyl-CoA metabolic process"/>
    <property type="evidence" value="ECO:0007669"/>
    <property type="project" value="TreeGrafter"/>
</dbReference>
<dbReference type="GO" id="GO:0004462">
    <property type="term" value="F:lactoylglutathione lyase activity"/>
    <property type="evidence" value="ECO:0007669"/>
    <property type="project" value="InterPro"/>
</dbReference>
<dbReference type="InterPro" id="IPR018146">
    <property type="entry name" value="Glyoxalase_1_CS"/>
</dbReference>
<proteinExistence type="predicted"/>
<dbReference type="SUPFAM" id="SSF54593">
    <property type="entry name" value="Glyoxalase/Bleomycin resistance protein/Dihydroxybiphenyl dioxygenase"/>
    <property type="match status" value="1"/>
</dbReference>
<dbReference type="AlphaFoldDB" id="A0A178HLM0"/>
<dbReference type="InterPro" id="IPR004360">
    <property type="entry name" value="Glyas_Fos-R_dOase_dom"/>
</dbReference>
<keyword evidence="1" id="KW-0479">Metal-binding</keyword>
<dbReference type="InterPro" id="IPR037523">
    <property type="entry name" value="VOC_core"/>
</dbReference>
<keyword evidence="4" id="KW-1185">Reference proteome</keyword>
<dbReference type="EMBL" id="LVVY01000151">
    <property type="protein sequence ID" value="OAM72978.1"/>
    <property type="molecule type" value="Genomic_DNA"/>
</dbReference>
<feature type="domain" description="VOC" evidence="2">
    <location>
        <begin position="4"/>
        <end position="122"/>
    </location>
</feature>
<gene>
    <name evidence="3" type="ORF">A3840_18825</name>
</gene>
<dbReference type="InterPro" id="IPR029068">
    <property type="entry name" value="Glyas_Bleomycin-R_OHBP_Dase"/>
</dbReference>
<accession>A0A178HLM0</accession>
<dbReference type="STRING" id="1770058.A3840_18825"/>
<dbReference type="OrthoDB" id="4725692at2"/>
<evidence type="ECO:0000313" key="4">
    <source>
        <dbReference type="Proteomes" id="UP000078389"/>
    </source>
</evidence>
<dbReference type="PROSITE" id="PS51819">
    <property type="entry name" value="VOC"/>
    <property type="match status" value="1"/>
</dbReference>
<dbReference type="InterPro" id="IPR051785">
    <property type="entry name" value="MMCE/EMCE_epimerase"/>
</dbReference>